<feature type="domain" description="Helicase ATP-binding" evidence="9">
    <location>
        <begin position="32"/>
        <end position="202"/>
    </location>
</feature>
<dbReference type="GO" id="GO:0016787">
    <property type="term" value="F:hydrolase activity"/>
    <property type="evidence" value="ECO:0007669"/>
    <property type="project" value="UniProtKB-KW"/>
</dbReference>
<dbReference type="PANTHER" id="PTHR47959">
    <property type="entry name" value="ATP-DEPENDENT RNA HELICASE RHLE-RELATED"/>
    <property type="match status" value="1"/>
</dbReference>
<dbReference type="Proteomes" id="UP000198461">
    <property type="component" value="Unassembled WGS sequence"/>
</dbReference>
<dbReference type="Pfam" id="PF00271">
    <property type="entry name" value="Helicase_C"/>
    <property type="match status" value="1"/>
</dbReference>
<evidence type="ECO:0000313" key="12">
    <source>
        <dbReference type="EMBL" id="SIN72114.1"/>
    </source>
</evidence>
<reference evidence="12 13" key="1">
    <citation type="submission" date="2016-11" db="EMBL/GenBank/DDBJ databases">
        <authorList>
            <person name="Jaros S."/>
            <person name="Januszkiewicz K."/>
            <person name="Wedrychowicz H."/>
        </authorList>
    </citation>
    <scope>NUCLEOTIDE SEQUENCE [LARGE SCALE GENOMIC DNA]</scope>
    <source>
        <strain evidence="12 13">DSM 17737</strain>
    </source>
</reference>
<dbReference type="InterPro" id="IPR011545">
    <property type="entry name" value="DEAD/DEAH_box_helicase_dom"/>
</dbReference>
<dbReference type="PROSITE" id="PS51194">
    <property type="entry name" value="HELICASE_CTER"/>
    <property type="match status" value="1"/>
</dbReference>
<dbReference type="InterPro" id="IPR014001">
    <property type="entry name" value="Helicase_ATP-bd"/>
</dbReference>
<dbReference type="AlphaFoldDB" id="A0A1N6DN61"/>
<keyword evidence="4 7" id="KW-0067">ATP-binding</keyword>
<feature type="domain" description="DEAD-box RNA helicase Q" evidence="11">
    <location>
        <begin position="1"/>
        <end position="29"/>
    </location>
</feature>
<proteinExistence type="inferred from homology"/>
<dbReference type="InterPro" id="IPR014014">
    <property type="entry name" value="RNA_helicase_DEAD_Q_motif"/>
</dbReference>
<dbReference type="GO" id="GO:0005524">
    <property type="term" value="F:ATP binding"/>
    <property type="evidence" value="ECO:0007669"/>
    <property type="project" value="UniProtKB-KW"/>
</dbReference>
<evidence type="ECO:0000256" key="5">
    <source>
        <dbReference type="ARBA" id="ARBA00038437"/>
    </source>
</evidence>
<dbReference type="EMBL" id="FSRE01000001">
    <property type="protein sequence ID" value="SIN72114.1"/>
    <property type="molecule type" value="Genomic_DNA"/>
</dbReference>
<keyword evidence="3 7" id="KW-0347">Helicase</keyword>
<evidence type="ECO:0000256" key="8">
    <source>
        <dbReference type="SAM" id="MobiDB-lite"/>
    </source>
</evidence>
<dbReference type="CDD" id="cd18787">
    <property type="entry name" value="SF2_C_DEAD"/>
    <property type="match status" value="1"/>
</dbReference>
<name>A0A1N6DN61_9GAMM</name>
<dbReference type="STRING" id="364032.SAMN05443662_0289"/>
<keyword evidence="13" id="KW-1185">Reference proteome</keyword>
<dbReference type="InterPro" id="IPR027417">
    <property type="entry name" value="P-loop_NTPase"/>
</dbReference>
<dbReference type="SMART" id="SM00490">
    <property type="entry name" value="HELICc"/>
    <property type="match status" value="1"/>
</dbReference>
<accession>A0A1N6DN61</accession>
<dbReference type="OrthoDB" id="9805696at2"/>
<dbReference type="PROSITE" id="PS00039">
    <property type="entry name" value="DEAD_ATP_HELICASE"/>
    <property type="match status" value="1"/>
</dbReference>
<feature type="domain" description="Helicase C-terminal" evidence="10">
    <location>
        <begin position="214"/>
        <end position="377"/>
    </location>
</feature>
<feature type="short sequence motif" description="Q motif" evidence="6">
    <location>
        <begin position="1"/>
        <end position="29"/>
    </location>
</feature>
<evidence type="ECO:0000259" key="11">
    <source>
        <dbReference type="PROSITE" id="PS51195"/>
    </source>
</evidence>
<sequence>MTFADLGLDEPLLEALETLHFHRPTPIQAAAIPPLLEGRDVLAGAATGTGKTAAFALPALQKLLDDPKPRNHTRMLFLAPTRELALQIQQTLHQLGRFIPFKAQLLIGGVALQDYDPRHAPMLVSTPGRLLTLLEQDALDLSGVEYLVIDEADRMLDMGLGPDVMTIVETMPQAFQAALFSATLAGEGIETFAEAVLDEPVRIDLNRPDDTSEQVQQSVIHANDTAHKQALTLALLRDPACQRALIFTNTREGAEALTKWLREQGERVGVLHGELPAPKRLERISAFRQGKLKVLVATDLAGRGIDVPDITHVINFDMPRRADQYIHRIGRTGRGQNVGVALSLCRFEELPHLHRIEYRTGQSLPVSSVPRLELKGASFEERLREHKRRLKQKKKAQKKSDTGKGKQKRKTRHRDLKNKGKRTPQKPRQPS</sequence>
<dbReference type="InterPro" id="IPR000629">
    <property type="entry name" value="RNA-helicase_DEAD-box_CS"/>
</dbReference>
<dbReference type="GO" id="GO:0005829">
    <property type="term" value="C:cytosol"/>
    <property type="evidence" value="ECO:0007669"/>
    <property type="project" value="TreeGrafter"/>
</dbReference>
<dbReference type="CDD" id="cd00268">
    <property type="entry name" value="DEADc"/>
    <property type="match status" value="1"/>
</dbReference>
<evidence type="ECO:0000256" key="6">
    <source>
        <dbReference type="PROSITE-ProRule" id="PRU00552"/>
    </source>
</evidence>
<comment type="similarity">
    <text evidence="5 7">Belongs to the DEAD box helicase family.</text>
</comment>
<evidence type="ECO:0000256" key="3">
    <source>
        <dbReference type="ARBA" id="ARBA00022806"/>
    </source>
</evidence>
<organism evidence="12 13">
    <name type="scientific">Sulfurivirga caldicuralii</name>
    <dbReference type="NCBI Taxonomy" id="364032"/>
    <lineage>
        <taxon>Bacteria</taxon>
        <taxon>Pseudomonadati</taxon>
        <taxon>Pseudomonadota</taxon>
        <taxon>Gammaproteobacteria</taxon>
        <taxon>Thiotrichales</taxon>
        <taxon>Piscirickettsiaceae</taxon>
        <taxon>Sulfurivirga</taxon>
    </lineage>
</organism>
<dbReference type="Pfam" id="PF00270">
    <property type="entry name" value="DEAD"/>
    <property type="match status" value="1"/>
</dbReference>
<feature type="compositionally biased region" description="Basic residues" evidence="8">
    <location>
        <begin position="405"/>
        <end position="425"/>
    </location>
</feature>
<evidence type="ECO:0000259" key="10">
    <source>
        <dbReference type="PROSITE" id="PS51194"/>
    </source>
</evidence>
<evidence type="ECO:0000256" key="1">
    <source>
        <dbReference type="ARBA" id="ARBA00022741"/>
    </source>
</evidence>
<dbReference type="PROSITE" id="PS51192">
    <property type="entry name" value="HELICASE_ATP_BIND_1"/>
    <property type="match status" value="1"/>
</dbReference>
<dbReference type="RefSeq" id="WP_084188175.1">
    <property type="nucleotide sequence ID" value="NZ_FSRE01000001.1"/>
</dbReference>
<dbReference type="InterPro" id="IPR050079">
    <property type="entry name" value="DEAD_box_RNA_helicase"/>
</dbReference>
<dbReference type="InterPro" id="IPR001650">
    <property type="entry name" value="Helicase_C-like"/>
</dbReference>
<dbReference type="GO" id="GO:0003676">
    <property type="term" value="F:nucleic acid binding"/>
    <property type="evidence" value="ECO:0007669"/>
    <property type="project" value="InterPro"/>
</dbReference>
<keyword evidence="1 7" id="KW-0547">Nucleotide-binding</keyword>
<evidence type="ECO:0000256" key="7">
    <source>
        <dbReference type="RuleBase" id="RU000492"/>
    </source>
</evidence>
<evidence type="ECO:0000256" key="2">
    <source>
        <dbReference type="ARBA" id="ARBA00022801"/>
    </source>
</evidence>
<gene>
    <name evidence="12" type="ORF">SAMN05443662_0289</name>
</gene>
<keyword evidence="2 7" id="KW-0378">Hydrolase</keyword>
<dbReference type="PANTHER" id="PTHR47959:SF17">
    <property type="entry name" value="ATP-DEPENDENT RNA HELICASE DEAD BOX FAMILY"/>
    <property type="match status" value="1"/>
</dbReference>
<dbReference type="GO" id="GO:0003724">
    <property type="term" value="F:RNA helicase activity"/>
    <property type="evidence" value="ECO:0007669"/>
    <property type="project" value="InterPro"/>
</dbReference>
<evidence type="ECO:0000313" key="13">
    <source>
        <dbReference type="Proteomes" id="UP000198461"/>
    </source>
</evidence>
<dbReference type="InterPro" id="IPR044742">
    <property type="entry name" value="DEAD/DEAH_RhlB"/>
</dbReference>
<dbReference type="PROSITE" id="PS51195">
    <property type="entry name" value="Q_MOTIF"/>
    <property type="match status" value="1"/>
</dbReference>
<evidence type="ECO:0000256" key="4">
    <source>
        <dbReference type="ARBA" id="ARBA00022840"/>
    </source>
</evidence>
<dbReference type="Gene3D" id="3.40.50.300">
    <property type="entry name" value="P-loop containing nucleotide triphosphate hydrolases"/>
    <property type="match status" value="2"/>
</dbReference>
<dbReference type="SMART" id="SM00487">
    <property type="entry name" value="DEXDc"/>
    <property type="match status" value="1"/>
</dbReference>
<evidence type="ECO:0000259" key="9">
    <source>
        <dbReference type="PROSITE" id="PS51192"/>
    </source>
</evidence>
<feature type="region of interest" description="Disordered" evidence="8">
    <location>
        <begin position="383"/>
        <end position="431"/>
    </location>
</feature>
<feature type="compositionally biased region" description="Basic residues" evidence="8">
    <location>
        <begin position="385"/>
        <end position="397"/>
    </location>
</feature>
<protein>
    <submittedName>
        <fullName evidence="12">ATP-dependent RNA helicase SrmB</fullName>
    </submittedName>
</protein>
<dbReference type="SUPFAM" id="SSF52540">
    <property type="entry name" value="P-loop containing nucleoside triphosphate hydrolases"/>
    <property type="match status" value="1"/>
</dbReference>